<dbReference type="AlphaFoldDB" id="A0A1A9Z4Y2"/>
<name>A0A1A9Z4Y2_GLOPL</name>
<dbReference type="Pfam" id="PF08513">
    <property type="entry name" value="LisH"/>
    <property type="match status" value="1"/>
</dbReference>
<keyword evidence="2" id="KW-1185">Reference proteome</keyword>
<reference evidence="1" key="2">
    <citation type="submission" date="2020-05" db="UniProtKB">
        <authorList>
            <consortium name="EnsemblMetazoa"/>
        </authorList>
    </citation>
    <scope>IDENTIFICATION</scope>
    <source>
        <strain evidence="1">IAEA</strain>
    </source>
</reference>
<organism evidence="1 2">
    <name type="scientific">Glossina pallidipes</name>
    <name type="common">Tsetse fly</name>
    <dbReference type="NCBI Taxonomy" id="7398"/>
    <lineage>
        <taxon>Eukaryota</taxon>
        <taxon>Metazoa</taxon>
        <taxon>Ecdysozoa</taxon>
        <taxon>Arthropoda</taxon>
        <taxon>Hexapoda</taxon>
        <taxon>Insecta</taxon>
        <taxon>Pterygota</taxon>
        <taxon>Neoptera</taxon>
        <taxon>Endopterygota</taxon>
        <taxon>Diptera</taxon>
        <taxon>Brachycera</taxon>
        <taxon>Muscomorpha</taxon>
        <taxon>Hippoboscoidea</taxon>
        <taxon>Glossinidae</taxon>
        <taxon>Glossina</taxon>
    </lineage>
</organism>
<proteinExistence type="predicted"/>
<evidence type="ECO:0000313" key="1">
    <source>
        <dbReference type="EnsemblMetazoa" id="GPAI004045-PA"/>
    </source>
</evidence>
<reference evidence="2" key="1">
    <citation type="submission" date="2014-03" db="EMBL/GenBank/DDBJ databases">
        <authorList>
            <person name="Aksoy S."/>
            <person name="Warren W."/>
            <person name="Wilson R.K."/>
        </authorList>
    </citation>
    <scope>NUCLEOTIDE SEQUENCE [LARGE SCALE GENOMIC DNA]</scope>
    <source>
        <strain evidence="2">IAEA</strain>
    </source>
</reference>
<dbReference type="InterPro" id="IPR006594">
    <property type="entry name" value="LisH"/>
</dbReference>
<sequence>MAKQVLTKEEAINHLYSTIKTKFEEDGVLQEVRCLLQAKMVSMMRGKNEGTLVKRPLGKDVAQDSRIALLNQLIMEYFHWHNYQYSAEMFGLESSAENSKPMRECLEGVLDQILLICHGRPSFNELTAIYCHACTLICKLLNKTAGRPTERPAVTGILLVILLSQNALLHIPDTAERPRSEREKDVILIHLCEHRAGTGSQVFYGHVFSPKRIVQKKNLFNRTNGNYMRMQCFANLALVSNQSFATFSVDLFIPNNNVVRTQKALTQN</sequence>
<dbReference type="STRING" id="7398.A0A1A9Z4Y2"/>
<dbReference type="EnsemblMetazoa" id="GPAI004045-RA">
    <property type="protein sequence ID" value="GPAI004045-PA"/>
    <property type="gene ID" value="GPAI004045"/>
</dbReference>
<evidence type="ECO:0000313" key="2">
    <source>
        <dbReference type="Proteomes" id="UP000092445"/>
    </source>
</evidence>
<dbReference type="VEuPathDB" id="VectorBase:GPAI004045"/>
<dbReference type="PROSITE" id="PS50896">
    <property type="entry name" value="LISH"/>
    <property type="match status" value="1"/>
</dbReference>
<dbReference type="SMART" id="SM00667">
    <property type="entry name" value="LisH"/>
    <property type="match status" value="1"/>
</dbReference>
<protein>
    <submittedName>
        <fullName evidence="1">LisH domain-containing protein</fullName>
    </submittedName>
</protein>
<accession>A0A1A9Z4Y2</accession>
<dbReference type="Proteomes" id="UP000092445">
    <property type="component" value="Unassembled WGS sequence"/>
</dbReference>